<keyword evidence="1" id="KW-1133">Transmembrane helix</keyword>
<keyword evidence="1" id="KW-0472">Membrane</keyword>
<evidence type="ECO:0000313" key="3">
    <source>
        <dbReference type="Proteomes" id="UP000553981"/>
    </source>
</evidence>
<feature type="transmembrane region" description="Helical" evidence="1">
    <location>
        <begin position="63"/>
        <end position="84"/>
    </location>
</feature>
<evidence type="ECO:0000256" key="1">
    <source>
        <dbReference type="SAM" id="Phobius"/>
    </source>
</evidence>
<name>A0A7Y0UIC7_9ACTO</name>
<reference evidence="2 3" key="1">
    <citation type="submission" date="2020-04" db="EMBL/GenBank/DDBJ databases">
        <title>Antimicrobial susceptibility and clonality of vaginal-derived multi-drug resistant Mobiluncus isolates in China.</title>
        <authorList>
            <person name="Zhang X."/>
        </authorList>
    </citation>
    <scope>NUCLEOTIDE SEQUENCE [LARGE SCALE GENOMIC DNA]</scope>
    <source>
        <strain evidence="2 3">19</strain>
    </source>
</reference>
<gene>
    <name evidence="2" type="ORF">HHJ67_09060</name>
</gene>
<feature type="transmembrane region" description="Helical" evidence="1">
    <location>
        <begin position="96"/>
        <end position="116"/>
    </location>
</feature>
<sequence>MEVLRMLFTEAVVLCATFFMLCFLGTGTDAKNLKNYISYPDEAQIRIRAIPEYQNQFKTKGQIATFITNFLLFLVILFFFGIFIRQGSFTHNFLSVLFLGQTLNVFDLIVIDLLWWRHTPRIRLSKVPQPDLYQNPRKHLYAFIKAFIMFLAIALIDGYLLTLF</sequence>
<keyword evidence="1" id="KW-0812">Transmembrane</keyword>
<evidence type="ECO:0000313" key="2">
    <source>
        <dbReference type="EMBL" id="NMW87884.1"/>
    </source>
</evidence>
<comment type="caution">
    <text evidence="2">The sequence shown here is derived from an EMBL/GenBank/DDBJ whole genome shotgun (WGS) entry which is preliminary data.</text>
</comment>
<dbReference type="EMBL" id="JABCUI010000004">
    <property type="protein sequence ID" value="NMW87884.1"/>
    <property type="molecule type" value="Genomic_DNA"/>
</dbReference>
<feature type="transmembrane region" description="Helical" evidence="1">
    <location>
        <begin position="140"/>
        <end position="161"/>
    </location>
</feature>
<proteinExistence type="predicted"/>
<dbReference type="AlphaFoldDB" id="A0A7Y0UIC7"/>
<organism evidence="2 3">
    <name type="scientific">Mobiluncus curtisii</name>
    <dbReference type="NCBI Taxonomy" id="2051"/>
    <lineage>
        <taxon>Bacteria</taxon>
        <taxon>Bacillati</taxon>
        <taxon>Actinomycetota</taxon>
        <taxon>Actinomycetes</taxon>
        <taxon>Actinomycetales</taxon>
        <taxon>Actinomycetaceae</taxon>
        <taxon>Mobiluncus</taxon>
    </lineage>
</organism>
<feature type="transmembrane region" description="Helical" evidence="1">
    <location>
        <begin position="6"/>
        <end position="26"/>
    </location>
</feature>
<accession>A0A7Y0UIC7</accession>
<dbReference type="Proteomes" id="UP000553981">
    <property type="component" value="Unassembled WGS sequence"/>
</dbReference>
<protein>
    <submittedName>
        <fullName evidence="2">ABC transporter permease</fullName>
    </submittedName>
</protein>